<dbReference type="GO" id="GO:0005886">
    <property type="term" value="C:plasma membrane"/>
    <property type="evidence" value="ECO:0007669"/>
    <property type="project" value="TreeGrafter"/>
</dbReference>
<feature type="transmembrane region" description="Helical" evidence="1">
    <location>
        <begin position="233"/>
        <end position="262"/>
    </location>
</feature>
<feature type="transmembrane region" description="Helical" evidence="1">
    <location>
        <begin position="355"/>
        <end position="375"/>
    </location>
</feature>
<dbReference type="PANTHER" id="PTHR43129:SF1">
    <property type="entry name" value="FOSMIDOMYCIN RESISTANCE PROTEIN"/>
    <property type="match status" value="1"/>
</dbReference>
<dbReference type="SUPFAM" id="SSF103473">
    <property type="entry name" value="MFS general substrate transporter"/>
    <property type="match status" value="1"/>
</dbReference>
<dbReference type="AlphaFoldDB" id="J7LA01"/>
<accession>J7LA01</accession>
<dbReference type="InterPro" id="IPR036259">
    <property type="entry name" value="MFS_trans_sf"/>
</dbReference>
<feature type="transmembrane region" description="Helical" evidence="1">
    <location>
        <begin position="101"/>
        <end position="117"/>
    </location>
</feature>
<sequence>MADFRHHPAGYGKRARGRMNTLEGMLSSVSRSARGGARLLAYSHATVDFYQGAVAALVPFLVLERGYDYAAAAGVVLAGSLSSSIVQPLFGVLGDRWTMRWLIPVAIVLSGAGIAAISVSESVWVTALLAGLSGVGVAAYHPAGANRSRRISGDDHVVMSWFSLGGTIGFAVAPLFVAATVGVWGLEATPLLLVPALTGLAAVALIGPVTGSAERTGKASRAGHAGRDDWGSFSMMTVAIVCRSVVFVGLGSFLVLFVHAHAGLGETAAATSLFVFYLGGAFGTAVGGHLARRWARVTILRWSYALAVPVLAGLLFVPGPAVFVFIALTSLVLYVPFSLHVTLGQDYLPRRMGTANGVTLGLAVSAGGLASPAIGALADEVGLQGALLPLLVLPALACLVLARVREPVSAAVAAEAKSSSPTDRPSPAP</sequence>
<dbReference type="EMBL" id="CP003788">
    <property type="protein sequence ID" value="AFR07312.1"/>
    <property type="molecule type" value="Genomic_DNA"/>
</dbReference>
<dbReference type="STRING" id="1205910.B005_4889"/>
<dbReference type="eggNOG" id="COG2223">
    <property type="taxonomic scope" value="Bacteria"/>
</dbReference>
<dbReference type="Proteomes" id="UP000003779">
    <property type="component" value="Chromosome"/>
</dbReference>
<keyword evidence="1" id="KW-0812">Transmembrane</keyword>
<evidence type="ECO:0000256" key="1">
    <source>
        <dbReference type="SAM" id="Phobius"/>
    </source>
</evidence>
<reference evidence="3" key="2">
    <citation type="submission" date="2012-08" db="EMBL/GenBank/DDBJ databases">
        <title>Whole-genome sequence of Nocardiopsis alba strain ATCC BAA-2165 associated with honeybees.</title>
        <authorList>
            <person name="Qiao J."/>
            <person name="Chen L."/>
            <person name="Li Y."/>
            <person name="Wang J."/>
            <person name="Zhang W."/>
            <person name="Chen S."/>
        </authorList>
    </citation>
    <scope>NUCLEOTIDE SEQUENCE [LARGE SCALE GENOMIC DNA]</scope>
    <source>
        <strain evidence="3">ATCC BAA-2165 / BE74</strain>
    </source>
</reference>
<dbReference type="InterPro" id="IPR011701">
    <property type="entry name" value="MFS"/>
</dbReference>
<keyword evidence="1" id="KW-1133">Transmembrane helix</keyword>
<dbReference type="Gene3D" id="1.20.1250.20">
    <property type="entry name" value="MFS general substrate transporter like domains"/>
    <property type="match status" value="2"/>
</dbReference>
<feature type="transmembrane region" description="Helical" evidence="1">
    <location>
        <begin position="381"/>
        <end position="402"/>
    </location>
</feature>
<feature type="transmembrane region" description="Helical" evidence="1">
    <location>
        <begin position="161"/>
        <end position="186"/>
    </location>
</feature>
<dbReference type="HOGENOM" id="CLU_040537_0_0_11"/>
<feature type="transmembrane region" description="Helical" evidence="1">
    <location>
        <begin position="192"/>
        <end position="213"/>
    </location>
</feature>
<protein>
    <submittedName>
        <fullName evidence="2">Major Facilitator Superfamily protein</fullName>
    </submittedName>
</protein>
<dbReference type="KEGG" id="nal:B005_4889"/>
<evidence type="ECO:0000313" key="3">
    <source>
        <dbReference type="Proteomes" id="UP000003779"/>
    </source>
</evidence>
<feature type="transmembrane region" description="Helical" evidence="1">
    <location>
        <begin position="123"/>
        <end position="140"/>
    </location>
</feature>
<feature type="transmembrane region" description="Helical" evidence="1">
    <location>
        <begin position="69"/>
        <end position="94"/>
    </location>
</feature>
<keyword evidence="1" id="KW-0472">Membrane</keyword>
<dbReference type="PANTHER" id="PTHR43129">
    <property type="entry name" value="FOSMIDOMYCIN RESISTANCE PROTEIN"/>
    <property type="match status" value="1"/>
</dbReference>
<organism evidence="2 3">
    <name type="scientific">Nocardiopsis alba (strain ATCC BAA-2165 / BE74)</name>
    <dbReference type="NCBI Taxonomy" id="1205910"/>
    <lineage>
        <taxon>Bacteria</taxon>
        <taxon>Bacillati</taxon>
        <taxon>Actinomycetota</taxon>
        <taxon>Actinomycetes</taxon>
        <taxon>Streptosporangiales</taxon>
        <taxon>Nocardiopsidaceae</taxon>
        <taxon>Nocardiopsis</taxon>
    </lineage>
</organism>
<gene>
    <name evidence="2" type="ordered locus">B005_4889</name>
</gene>
<dbReference type="Pfam" id="PF07690">
    <property type="entry name" value="MFS_1"/>
    <property type="match status" value="1"/>
</dbReference>
<dbReference type="CDD" id="cd17478">
    <property type="entry name" value="MFS_FsR"/>
    <property type="match status" value="1"/>
</dbReference>
<name>J7LA01_NOCAA</name>
<proteinExistence type="predicted"/>
<feature type="transmembrane region" description="Helical" evidence="1">
    <location>
        <begin position="323"/>
        <end position="343"/>
    </location>
</feature>
<feature type="transmembrane region" description="Helical" evidence="1">
    <location>
        <begin position="39"/>
        <end position="63"/>
    </location>
</feature>
<dbReference type="GO" id="GO:0022857">
    <property type="term" value="F:transmembrane transporter activity"/>
    <property type="evidence" value="ECO:0007669"/>
    <property type="project" value="InterPro"/>
</dbReference>
<feature type="transmembrane region" description="Helical" evidence="1">
    <location>
        <begin position="268"/>
        <end position="287"/>
    </location>
</feature>
<dbReference type="PATRIC" id="fig|1205910.3.peg.4622"/>
<reference evidence="2 3" key="1">
    <citation type="journal article" date="2012" name="J. Bacteriol.">
        <title>Whole-Genome Sequence of Nocardiopsis alba Strain ATCC BAA-2165, Associated with Honeybees.</title>
        <authorList>
            <person name="Qiao J."/>
            <person name="Chen L."/>
            <person name="Li Y."/>
            <person name="Wang J."/>
            <person name="Zhang W."/>
            <person name="Chen S."/>
        </authorList>
    </citation>
    <scope>NUCLEOTIDE SEQUENCE [LARGE SCALE GENOMIC DNA]</scope>
    <source>
        <strain evidence="3">ATCC BAA-2165 / BE74</strain>
    </source>
</reference>
<feature type="transmembrane region" description="Helical" evidence="1">
    <location>
        <begin position="299"/>
        <end position="317"/>
    </location>
</feature>
<evidence type="ECO:0000313" key="2">
    <source>
        <dbReference type="EMBL" id="AFR07312.1"/>
    </source>
</evidence>